<dbReference type="EMBL" id="JAPFFF010000029">
    <property type="protein sequence ID" value="KAK8846365.1"/>
    <property type="molecule type" value="Genomic_DNA"/>
</dbReference>
<evidence type="ECO:0000256" key="1">
    <source>
        <dbReference type="ARBA" id="ARBA00008334"/>
    </source>
</evidence>
<dbReference type="Gene3D" id="2.30.30.380">
    <property type="entry name" value="Zn-finger domain of Sec23/24"/>
    <property type="match status" value="1"/>
</dbReference>
<dbReference type="Pfam" id="PF04810">
    <property type="entry name" value="zf-Sec23_Sec24"/>
    <property type="match status" value="1"/>
</dbReference>
<keyword evidence="6" id="KW-1185">Reference proteome</keyword>
<evidence type="ECO:0000313" key="5">
    <source>
        <dbReference type="EMBL" id="KAK8846365.1"/>
    </source>
</evidence>
<sequence length="733" mass="82602">MNNRRYIIPSVTKCQQNTFNPQQIDSSNQRKIIFPWANPKLQEPNLSSNQTTFPQYLRSVTSVFPSNKLTADACTIPFGLIISPALVSDCPAVDYRESQSIPVCSSCSSYLCPQVKITTHGNSWKCPFCGKINMIYNNGQYYCPHASVAQQSREHFGSRTELKCPVYDIIAPQSSAHINVGPTFCFLIDMSYPALSIGFTQQMILSIKSSLDSLDPNTRVGLMTMSYNLTIFDLINSIEIVFPDLSDFFGKIDQENIFPRIKDCKEQLNNAIDDLLHRPINPNIEGHCYASALLLCEQTMMNIGGIILAGLVGLPKYGPHKLQTRKITDNNELPLLCLPNDGSGKIFKECAVKLNRRSISVHLFTAGNQFTDLSTIGVPSGFTCGECKYYPIFDEFARSEMHSDVFRTLTNEYYWNSSIKLHTTKGCRMIRPHSNCTIYKNNVISFPIISRDDAITFELAPTEEGIKSQNIMFQLSMVYTNNEGYQMIRVFTIDLPVSSDIKTICSSIDESSLTTMMCKRACTTLLQKGPVQAFEMIQREIQSMANQRALNFCSFYHLMHAMLSNVTFRSYHPFGVDGRMSQIIMLRSSNITNTLLYLYPRMFSFDSNALLPLTSTSFGQGTAFLIHTYNKIYIWISNSVDQSLLMNCFGCKRLEDLPISFPSDEAKTDSIEYLKLKSLISNCNELSGKYLPVEVIGQGSNRETVFSEIIIDDSTVSGSNLSLWIQNMVLFVQ</sequence>
<dbReference type="Pfam" id="PF04811">
    <property type="entry name" value="Sec23_trunk"/>
    <property type="match status" value="1"/>
</dbReference>
<dbReference type="InterPro" id="IPR036174">
    <property type="entry name" value="Znf_Sec23_Sec24_sf"/>
</dbReference>
<dbReference type="InterPro" id="IPR036180">
    <property type="entry name" value="Gelsolin-like_dom_sf"/>
</dbReference>
<evidence type="ECO:0000313" key="6">
    <source>
        <dbReference type="Proteomes" id="UP001470230"/>
    </source>
</evidence>
<accession>A0ABR2HG10</accession>
<evidence type="ECO:0000259" key="2">
    <source>
        <dbReference type="Pfam" id="PF04810"/>
    </source>
</evidence>
<dbReference type="InterPro" id="IPR029006">
    <property type="entry name" value="ADF-H/Gelsolin-like_dom_sf"/>
</dbReference>
<dbReference type="Proteomes" id="UP001470230">
    <property type="component" value="Unassembled WGS sequence"/>
</dbReference>
<dbReference type="SUPFAM" id="SSF82919">
    <property type="entry name" value="Zn-finger domain of Sec23/24"/>
    <property type="match status" value="1"/>
</dbReference>
<name>A0ABR2HG10_9EUKA</name>
<dbReference type="PANTHER" id="PTHR13803:SF4">
    <property type="entry name" value="SECRETORY 24CD, ISOFORM C"/>
    <property type="match status" value="1"/>
</dbReference>
<gene>
    <name evidence="5" type="ORF">M9Y10_020379</name>
</gene>
<dbReference type="InterPro" id="IPR050550">
    <property type="entry name" value="SEC23_SEC24_subfamily"/>
</dbReference>
<dbReference type="InterPro" id="IPR012990">
    <property type="entry name" value="Beta-sandwich_Sec23_24"/>
</dbReference>
<dbReference type="SUPFAM" id="SSF82754">
    <property type="entry name" value="C-terminal, gelsolin-like domain of Sec23/24"/>
    <property type="match status" value="1"/>
</dbReference>
<dbReference type="InterPro" id="IPR036465">
    <property type="entry name" value="vWFA_dom_sf"/>
</dbReference>
<evidence type="ECO:0000259" key="4">
    <source>
        <dbReference type="Pfam" id="PF08033"/>
    </source>
</evidence>
<feature type="domain" description="Sec23/Sec24 beta-sandwich" evidence="4">
    <location>
        <begin position="415"/>
        <end position="498"/>
    </location>
</feature>
<dbReference type="Pfam" id="PF08033">
    <property type="entry name" value="Sec23_BS"/>
    <property type="match status" value="1"/>
</dbReference>
<dbReference type="InterPro" id="IPR006896">
    <property type="entry name" value="Sec23/24_trunk_dom"/>
</dbReference>
<feature type="domain" description="Sec23/Sec24 trunk" evidence="3">
    <location>
        <begin position="182"/>
        <end position="407"/>
    </location>
</feature>
<dbReference type="PANTHER" id="PTHR13803">
    <property type="entry name" value="SEC24-RELATED PROTEIN"/>
    <property type="match status" value="1"/>
</dbReference>
<reference evidence="5 6" key="1">
    <citation type="submission" date="2024-04" db="EMBL/GenBank/DDBJ databases">
        <title>Tritrichomonas musculus Genome.</title>
        <authorList>
            <person name="Alves-Ferreira E."/>
            <person name="Grigg M."/>
            <person name="Lorenzi H."/>
            <person name="Galac M."/>
        </authorList>
    </citation>
    <scope>NUCLEOTIDE SEQUENCE [LARGE SCALE GENOMIC DNA]</scope>
    <source>
        <strain evidence="5 6">EAF2021</strain>
    </source>
</reference>
<protein>
    <recommendedName>
        <fullName evidence="7">Sec23/Sec24 trunk domain containing protein</fullName>
    </recommendedName>
</protein>
<dbReference type="Gene3D" id="1.20.120.730">
    <property type="entry name" value="Sec23/Sec24 helical domain"/>
    <property type="match status" value="1"/>
</dbReference>
<comment type="caution">
    <text evidence="5">The sequence shown here is derived from an EMBL/GenBank/DDBJ whole genome shotgun (WGS) entry which is preliminary data.</text>
</comment>
<proteinExistence type="inferred from homology"/>
<dbReference type="SUPFAM" id="SSF81995">
    <property type="entry name" value="beta-sandwich domain of Sec23/24"/>
    <property type="match status" value="1"/>
</dbReference>
<dbReference type="InterPro" id="IPR006895">
    <property type="entry name" value="Znf_Sec23_Sec24"/>
</dbReference>
<organism evidence="5 6">
    <name type="scientific">Tritrichomonas musculus</name>
    <dbReference type="NCBI Taxonomy" id="1915356"/>
    <lineage>
        <taxon>Eukaryota</taxon>
        <taxon>Metamonada</taxon>
        <taxon>Parabasalia</taxon>
        <taxon>Tritrichomonadida</taxon>
        <taxon>Tritrichomonadidae</taxon>
        <taxon>Tritrichomonas</taxon>
    </lineage>
</organism>
<dbReference type="SUPFAM" id="SSF53300">
    <property type="entry name" value="vWA-like"/>
    <property type="match status" value="1"/>
</dbReference>
<dbReference type="Gene3D" id="3.40.50.410">
    <property type="entry name" value="von Willebrand factor, type A domain"/>
    <property type="match status" value="1"/>
</dbReference>
<dbReference type="Gene3D" id="2.60.40.1670">
    <property type="entry name" value="beta-sandwich domain of Sec23/24"/>
    <property type="match status" value="1"/>
</dbReference>
<evidence type="ECO:0000259" key="3">
    <source>
        <dbReference type="Pfam" id="PF04811"/>
    </source>
</evidence>
<dbReference type="Gene3D" id="3.40.20.10">
    <property type="entry name" value="Severin"/>
    <property type="match status" value="1"/>
</dbReference>
<evidence type="ECO:0008006" key="7">
    <source>
        <dbReference type="Google" id="ProtNLM"/>
    </source>
</evidence>
<feature type="domain" description="Zinc finger Sec23/Sec24-type" evidence="2">
    <location>
        <begin position="101"/>
        <end position="135"/>
    </location>
</feature>
<comment type="similarity">
    <text evidence="1">Belongs to the SEC23/SEC24 family. SEC24 subfamily.</text>
</comment>